<feature type="transmembrane region" description="Helical" evidence="1">
    <location>
        <begin position="58"/>
        <end position="75"/>
    </location>
</feature>
<evidence type="ECO:0000256" key="2">
    <source>
        <dbReference type="SAM" id="SignalP"/>
    </source>
</evidence>
<dbReference type="AlphaFoldDB" id="A0A2P2QGN1"/>
<keyword evidence="1" id="KW-1133">Transmembrane helix</keyword>
<keyword evidence="1" id="KW-0812">Transmembrane</keyword>
<reference evidence="3" key="1">
    <citation type="submission" date="2018-02" db="EMBL/GenBank/DDBJ databases">
        <title>Rhizophora mucronata_Transcriptome.</title>
        <authorList>
            <person name="Meera S.P."/>
            <person name="Sreeshan A."/>
            <person name="Augustine A."/>
        </authorList>
    </citation>
    <scope>NUCLEOTIDE SEQUENCE</scope>
    <source>
        <tissue evidence="3">Leaf</tissue>
    </source>
</reference>
<feature type="chain" id="PRO_5015153908" description="Secreted peptide" evidence="2">
    <location>
        <begin position="24"/>
        <end position="78"/>
    </location>
</feature>
<protein>
    <recommendedName>
        <fullName evidence="4">Secreted peptide</fullName>
    </recommendedName>
</protein>
<evidence type="ECO:0000256" key="1">
    <source>
        <dbReference type="SAM" id="Phobius"/>
    </source>
</evidence>
<evidence type="ECO:0000313" key="3">
    <source>
        <dbReference type="EMBL" id="MBX66148.1"/>
    </source>
</evidence>
<evidence type="ECO:0008006" key="4">
    <source>
        <dbReference type="Google" id="ProtNLM"/>
    </source>
</evidence>
<keyword evidence="1" id="KW-0472">Membrane</keyword>
<keyword evidence="2" id="KW-0732">Signal</keyword>
<feature type="signal peptide" evidence="2">
    <location>
        <begin position="1"/>
        <end position="23"/>
    </location>
</feature>
<proteinExistence type="predicted"/>
<feature type="transmembrane region" description="Helical" evidence="1">
    <location>
        <begin position="33"/>
        <end position="51"/>
    </location>
</feature>
<dbReference type="EMBL" id="GGEC01085664">
    <property type="protein sequence ID" value="MBX66148.1"/>
    <property type="molecule type" value="Transcribed_RNA"/>
</dbReference>
<sequence>MVVCLFPSAFAMVILNMLCPVNALLSLLNHKSLVLIPDTIAACQFVSCITIQRTTDSLFHYVTALVFIVIFVMLYREV</sequence>
<name>A0A2P2QGN1_RHIMU</name>
<accession>A0A2P2QGN1</accession>
<organism evidence="3">
    <name type="scientific">Rhizophora mucronata</name>
    <name type="common">Asiatic mangrove</name>
    <dbReference type="NCBI Taxonomy" id="61149"/>
    <lineage>
        <taxon>Eukaryota</taxon>
        <taxon>Viridiplantae</taxon>
        <taxon>Streptophyta</taxon>
        <taxon>Embryophyta</taxon>
        <taxon>Tracheophyta</taxon>
        <taxon>Spermatophyta</taxon>
        <taxon>Magnoliopsida</taxon>
        <taxon>eudicotyledons</taxon>
        <taxon>Gunneridae</taxon>
        <taxon>Pentapetalae</taxon>
        <taxon>rosids</taxon>
        <taxon>fabids</taxon>
        <taxon>Malpighiales</taxon>
        <taxon>Rhizophoraceae</taxon>
        <taxon>Rhizophora</taxon>
    </lineage>
</organism>